<evidence type="ECO:0000313" key="3">
    <source>
        <dbReference type="EMBL" id="SEQ69639.1"/>
    </source>
</evidence>
<evidence type="ECO:0000256" key="1">
    <source>
        <dbReference type="ARBA" id="ARBA00022849"/>
    </source>
</evidence>
<dbReference type="CDD" id="cd00090">
    <property type="entry name" value="HTH_ARSR"/>
    <property type="match status" value="1"/>
</dbReference>
<dbReference type="SUPFAM" id="SSF52788">
    <property type="entry name" value="Phosphotyrosine protein phosphatases I"/>
    <property type="match status" value="1"/>
</dbReference>
<dbReference type="OrthoDB" id="9793058at2"/>
<dbReference type="SUPFAM" id="SSF46785">
    <property type="entry name" value="Winged helix' DNA-binding domain"/>
    <property type="match status" value="1"/>
</dbReference>
<sequence>MESEFVNQLTVLGHSQRLAVFRMLMRRYPDAVPAGEIAEAMALKPSTLSVYLSALRQAGLILQHRQGTSLRYTADVESASALVTFLFADCCRGRPDLCDPIHSPQAIREPAMTQKKYNVLFICTGNSARSIFGECLLRDIAGDRFNVFSAGTNAKSELNPFALEVLKANGHDITPLRAKSLTEFQQPNAPIMDFVFTVCDQAANEDCPAWPGQPITAHWGLPDPVKATGTEAEKRLAFRLTYAALRNRITPFAALDLTALGRVALQAHLDEISKTKDTA</sequence>
<evidence type="ECO:0000259" key="2">
    <source>
        <dbReference type="PROSITE" id="PS50987"/>
    </source>
</evidence>
<dbReference type="Gene3D" id="3.40.50.2300">
    <property type="match status" value="1"/>
</dbReference>
<keyword evidence="1" id="KW-0059">Arsenical resistance</keyword>
<dbReference type="SMART" id="SM00418">
    <property type="entry name" value="HTH_ARSR"/>
    <property type="match status" value="1"/>
</dbReference>
<dbReference type="PANTHER" id="PTHR43428:SF1">
    <property type="entry name" value="ARSENATE REDUCTASE"/>
    <property type="match status" value="1"/>
</dbReference>
<evidence type="ECO:0000313" key="4">
    <source>
        <dbReference type="Proteomes" id="UP000198634"/>
    </source>
</evidence>
<gene>
    <name evidence="3" type="ORF">SAMN04488092_11146</name>
</gene>
<dbReference type="EMBL" id="FOEP01000011">
    <property type="protein sequence ID" value="SEQ69639.1"/>
    <property type="molecule type" value="Genomic_DNA"/>
</dbReference>
<dbReference type="GO" id="GO:0046685">
    <property type="term" value="P:response to arsenic-containing substance"/>
    <property type="evidence" value="ECO:0007669"/>
    <property type="project" value="UniProtKB-KW"/>
</dbReference>
<dbReference type="STRING" id="657014.SAMN04488092_11146"/>
<dbReference type="Gene3D" id="1.10.10.10">
    <property type="entry name" value="Winged helix-like DNA-binding domain superfamily/Winged helix DNA-binding domain"/>
    <property type="match status" value="1"/>
</dbReference>
<dbReference type="InterPro" id="IPR001845">
    <property type="entry name" value="HTH_ArsR_DNA-bd_dom"/>
</dbReference>
<protein>
    <submittedName>
        <fullName evidence="3">Transcriptional regulator, ArsR family</fullName>
    </submittedName>
</protein>
<dbReference type="SMART" id="SM00226">
    <property type="entry name" value="LMWPc"/>
    <property type="match status" value="1"/>
</dbReference>
<dbReference type="InterPro" id="IPR011991">
    <property type="entry name" value="ArsR-like_HTH"/>
</dbReference>
<dbReference type="InterPro" id="IPR036388">
    <property type="entry name" value="WH-like_DNA-bd_sf"/>
</dbReference>
<keyword evidence="4" id="KW-1185">Reference proteome</keyword>
<organism evidence="3 4">
    <name type="scientific">Thalassovita taeanensis</name>
    <dbReference type="NCBI Taxonomy" id="657014"/>
    <lineage>
        <taxon>Bacteria</taxon>
        <taxon>Pseudomonadati</taxon>
        <taxon>Pseudomonadota</taxon>
        <taxon>Alphaproteobacteria</taxon>
        <taxon>Rhodobacterales</taxon>
        <taxon>Roseobacteraceae</taxon>
        <taxon>Thalassovita</taxon>
    </lineage>
</organism>
<proteinExistence type="predicted"/>
<dbReference type="GO" id="GO:0003700">
    <property type="term" value="F:DNA-binding transcription factor activity"/>
    <property type="evidence" value="ECO:0007669"/>
    <property type="project" value="InterPro"/>
</dbReference>
<dbReference type="Proteomes" id="UP000198634">
    <property type="component" value="Unassembled WGS sequence"/>
</dbReference>
<dbReference type="InterPro" id="IPR036390">
    <property type="entry name" value="WH_DNA-bd_sf"/>
</dbReference>
<feature type="domain" description="HTH arsR-type" evidence="2">
    <location>
        <begin position="1"/>
        <end position="94"/>
    </location>
</feature>
<dbReference type="AlphaFoldDB" id="A0A1H9I4Y3"/>
<accession>A0A1H9I4Y3</accession>
<dbReference type="InterPro" id="IPR023485">
    <property type="entry name" value="Ptyr_pPase"/>
</dbReference>
<dbReference type="Pfam" id="PF01451">
    <property type="entry name" value="LMWPc"/>
    <property type="match status" value="1"/>
</dbReference>
<dbReference type="PROSITE" id="PS50987">
    <property type="entry name" value="HTH_ARSR_2"/>
    <property type="match status" value="1"/>
</dbReference>
<dbReference type="InterPro" id="IPR036196">
    <property type="entry name" value="Ptyr_pPase_sf"/>
</dbReference>
<name>A0A1H9I4Y3_9RHOB</name>
<dbReference type="PANTHER" id="PTHR43428">
    <property type="entry name" value="ARSENATE REDUCTASE"/>
    <property type="match status" value="1"/>
</dbReference>
<reference evidence="3 4" key="1">
    <citation type="submission" date="2016-10" db="EMBL/GenBank/DDBJ databases">
        <authorList>
            <person name="de Groot N.N."/>
        </authorList>
    </citation>
    <scope>NUCLEOTIDE SEQUENCE [LARGE SCALE GENOMIC DNA]</scope>
    <source>
        <strain evidence="3 4">DSM 22007</strain>
    </source>
</reference>
<dbReference type="Pfam" id="PF12840">
    <property type="entry name" value="HTH_20"/>
    <property type="match status" value="1"/>
</dbReference>
<dbReference type="CDD" id="cd16345">
    <property type="entry name" value="LMWP_ArsC"/>
    <property type="match status" value="1"/>
</dbReference>